<evidence type="ECO:0000313" key="1">
    <source>
        <dbReference type="EMBL" id="QJA47987.1"/>
    </source>
</evidence>
<organism evidence="1">
    <name type="scientific">viral metagenome</name>
    <dbReference type="NCBI Taxonomy" id="1070528"/>
    <lineage>
        <taxon>unclassified sequences</taxon>
        <taxon>metagenomes</taxon>
        <taxon>organismal metagenomes</taxon>
    </lineage>
</organism>
<dbReference type="EMBL" id="MT144919">
    <property type="protein sequence ID" value="QJI01376.1"/>
    <property type="molecule type" value="Genomic_DNA"/>
</dbReference>
<reference evidence="1" key="1">
    <citation type="submission" date="2020-03" db="EMBL/GenBank/DDBJ databases">
        <title>The deep terrestrial virosphere.</title>
        <authorList>
            <person name="Holmfeldt K."/>
            <person name="Nilsson E."/>
            <person name="Simone D."/>
            <person name="Lopez-Fernandez M."/>
            <person name="Wu X."/>
            <person name="de Brujin I."/>
            <person name="Lundin D."/>
            <person name="Andersson A."/>
            <person name="Bertilsson S."/>
            <person name="Dopson M."/>
        </authorList>
    </citation>
    <scope>NUCLEOTIDE SEQUENCE</scope>
    <source>
        <strain evidence="1">TM448A00804</strain>
        <strain evidence="2">TM448B02499</strain>
    </source>
</reference>
<evidence type="ECO:0000313" key="2">
    <source>
        <dbReference type="EMBL" id="QJI01376.1"/>
    </source>
</evidence>
<gene>
    <name evidence="1" type="ORF">TM448A00804_0005</name>
    <name evidence="2" type="ORF">TM448B02499_0008</name>
</gene>
<proteinExistence type="predicted"/>
<accession>A0A6H1ZKY7</accession>
<name>A0A6H1ZKY7_9ZZZZ</name>
<dbReference type="AlphaFoldDB" id="A0A6H1ZKY7"/>
<protein>
    <submittedName>
        <fullName evidence="1">Uncharacterized protein</fullName>
    </submittedName>
</protein>
<dbReference type="EMBL" id="MT144067">
    <property type="protein sequence ID" value="QJA47987.1"/>
    <property type="molecule type" value="Genomic_DNA"/>
</dbReference>
<sequence length="134" mass="15039">MQISIKEIKHENKTSQAGKDFVSCKIKTWSENQQKDLWISGFGNSITETWAVGDTVDVDLEQKGEYWNFNLNNNSRPSKTALDVLKEISAKLDVLIGKDKSTEELAKELGGEVVPKINNKGQEENPIDVSEIPF</sequence>